<feature type="region of interest" description="Disordered" evidence="5">
    <location>
        <begin position="1"/>
        <end position="28"/>
    </location>
</feature>
<dbReference type="InterPro" id="IPR038418">
    <property type="entry name" value="6-PTP_synth/QueD_sf"/>
</dbReference>
<dbReference type="Pfam" id="PF01242">
    <property type="entry name" value="PTPS"/>
    <property type="match status" value="1"/>
</dbReference>
<reference evidence="6" key="1">
    <citation type="submission" date="2018-05" db="EMBL/GenBank/DDBJ databases">
        <authorList>
            <person name="Lanie J.A."/>
            <person name="Ng W.-L."/>
            <person name="Kazmierczak K.M."/>
            <person name="Andrzejewski T.M."/>
            <person name="Davidsen T.M."/>
            <person name="Wayne K.J."/>
            <person name="Tettelin H."/>
            <person name="Glass J.I."/>
            <person name="Rusch D."/>
            <person name="Podicherti R."/>
            <person name="Tsui H.-C.T."/>
            <person name="Winkler M.E."/>
        </authorList>
    </citation>
    <scope>NUCLEOTIDE SEQUENCE</scope>
</reference>
<dbReference type="FunFam" id="3.30.479.10:FF:000003">
    <property type="entry name" value="6-pyruvoyl tetrahydrobiopterin synthase"/>
    <property type="match status" value="1"/>
</dbReference>
<evidence type="ECO:0008006" key="7">
    <source>
        <dbReference type="Google" id="ProtNLM"/>
    </source>
</evidence>
<evidence type="ECO:0000256" key="2">
    <source>
        <dbReference type="ARBA" id="ARBA00022723"/>
    </source>
</evidence>
<keyword evidence="3" id="KW-0862">Zinc</keyword>
<name>A0A382HI25_9ZZZZ</name>
<evidence type="ECO:0000256" key="5">
    <source>
        <dbReference type="SAM" id="MobiDB-lite"/>
    </source>
</evidence>
<keyword evidence="2" id="KW-0479">Metal-binding</keyword>
<keyword evidence="4" id="KW-0456">Lyase</keyword>
<organism evidence="6">
    <name type="scientific">marine metagenome</name>
    <dbReference type="NCBI Taxonomy" id="408172"/>
    <lineage>
        <taxon>unclassified sequences</taxon>
        <taxon>metagenomes</taxon>
        <taxon>ecological metagenomes</taxon>
    </lineage>
</organism>
<dbReference type="EMBL" id="UINC01061105">
    <property type="protein sequence ID" value="SVB86323.1"/>
    <property type="molecule type" value="Genomic_DNA"/>
</dbReference>
<dbReference type="SUPFAM" id="SSF55620">
    <property type="entry name" value="Tetrahydrobiopterin biosynthesis enzymes-like"/>
    <property type="match status" value="1"/>
</dbReference>
<gene>
    <name evidence="6" type="ORF">METZ01_LOCUS239177</name>
</gene>
<evidence type="ECO:0000313" key="6">
    <source>
        <dbReference type="EMBL" id="SVB86323.1"/>
    </source>
</evidence>
<dbReference type="AlphaFoldDB" id="A0A382HI25"/>
<protein>
    <recommendedName>
        <fullName evidence="7">6-pyruvoyl tetrahydrobiopterin synthase</fullName>
    </recommendedName>
</protein>
<evidence type="ECO:0000256" key="4">
    <source>
        <dbReference type="ARBA" id="ARBA00023239"/>
    </source>
</evidence>
<dbReference type="GO" id="GO:0046872">
    <property type="term" value="F:metal ion binding"/>
    <property type="evidence" value="ECO:0007669"/>
    <property type="project" value="UniProtKB-KW"/>
</dbReference>
<dbReference type="GO" id="GO:0016829">
    <property type="term" value="F:lyase activity"/>
    <property type="evidence" value="ECO:0007669"/>
    <property type="project" value="UniProtKB-KW"/>
</dbReference>
<evidence type="ECO:0000256" key="3">
    <source>
        <dbReference type="ARBA" id="ARBA00022833"/>
    </source>
</evidence>
<accession>A0A382HI25</accession>
<evidence type="ECO:0000256" key="1">
    <source>
        <dbReference type="ARBA" id="ARBA00001947"/>
    </source>
</evidence>
<comment type="cofactor">
    <cofactor evidence="1">
        <name>Zn(2+)</name>
        <dbReference type="ChEBI" id="CHEBI:29105"/>
    </cofactor>
</comment>
<dbReference type="PANTHER" id="PTHR12589">
    <property type="entry name" value="PYRUVOYL TETRAHYDROBIOPTERIN SYNTHASE"/>
    <property type="match status" value="1"/>
</dbReference>
<dbReference type="PANTHER" id="PTHR12589:SF7">
    <property type="entry name" value="6-PYRUVOYL TETRAHYDROBIOPTERIN SYNTHASE"/>
    <property type="match status" value="1"/>
</dbReference>
<dbReference type="Gene3D" id="3.30.479.10">
    <property type="entry name" value="6-pyruvoyl tetrahydropterin synthase/QueD"/>
    <property type="match status" value="1"/>
</dbReference>
<proteinExistence type="predicted"/>
<feature type="compositionally biased region" description="Low complexity" evidence="5">
    <location>
        <begin position="18"/>
        <end position="28"/>
    </location>
</feature>
<dbReference type="InterPro" id="IPR007115">
    <property type="entry name" value="6-PTP_synth/QueD"/>
</dbReference>
<sequence>MRTRGPTSFHDFRGAGAGPSLSGNPSLSGPEMPVVRITRLVHFSAAHRLFRSDWSEERNAEVFGDCANLNWHGHNYELEVTVEGSVDAETGFVMDLSQLKELLDQQVVSEVDHKNLNIEVSWLQGINPSTENVAVGIWTRIVGGLPEGVRLIKVLLRETPRNWVEYTGG</sequence>